<dbReference type="Proteomes" id="UP000324222">
    <property type="component" value="Unassembled WGS sequence"/>
</dbReference>
<dbReference type="AlphaFoldDB" id="A0A5B7FFC2"/>
<sequence length="70" mass="7447">MIESLSSVNVVCVATPDTGNIETAWRQTSAKVFDDSNDASVILNGKTIGIISSLDAVAYQAIHTRVHVIC</sequence>
<evidence type="ECO:0000313" key="2">
    <source>
        <dbReference type="Proteomes" id="UP000324222"/>
    </source>
</evidence>
<gene>
    <name evidence="1" type="ORF">E2C01_038882</name>
</gene>
<protein>
    <submittedName>
        <fullName evidence="1">Uncharacterized protein</fullName>
    </submittedName>
</protein>
<comment type="caution">
    <text evidence="1">The sequence shown here is derived from an EMBL/GenBank/DDBJ whole genome shotgun (WGS) entry which is preliminary data.</text>
</comment>
<proteinExistence type="predicted"/>
<dbReference type="EMBL" id="VSRR010006617">
    <property type="protein sequence ID" value="MPC45192.1"/>
    <property type="molecule type" value="Genomic_DNA"/>
</dbReference>
<evidence type="ECO:0000313" key="1">
    <source>
        <dbReference type="EMBL" id="MPC45192.1"/>
    </source>
</evidence>
<accession>A0A5B7FFC2</accession>
<keyword evidence="2" id="KW-1185">Reference proteome</keyword>
<name>A0A5B7FFC2_PORTR</name>
<organism evidence="1 2">
    <name type="scientific">Portunus trituberculatus</name>
    <name type="common">Swimming crab</name>
    <name type="synonym">Neptunus trituberculatus</name>
    <dbReference type="NCBI Taxonomy" id="210409"/>
    <lineage>
        <taxon>Eukaryota</taxon>
        <taxon>Metazoa</taxon>
        <taxon>Ecdysozoa</taxon>
        <taxon>Arthropoda</taxon>
        <taxon>Crustacea</taxon>
        <taxon>Multicrustacea</taxon>
        <taxon>Malacostraca</taxon>
        <taxon>Eumalacostraca</taxon>
        <taxon>Eucarida</taxon>
        <taxon>Decapoda</taxon>
        <taxon>Pleocyemata</taxon>
        <taxon>Brachyura</taxon>
        <taxon>Eubrachyura</taxon>
        <taxon>Portunoidea</taxon>
        <taxon>Portunidae</taxon>
        <taxon>Portuninae</taxon>
        <taxon>Portunus</taxon>
    </lineage>
</organism>
<reference evidence="1 2" key="1">
    <citation type="submission" date="2019-05" db="EMBL/GenBank/DDBJ databases">
        <title>Another draft genome of Portunus trituberculatus and its Hox gene families provides insights of decapod evolution.</title>
        <authorList>
            <person name="Jeong J.-H."/>
            <person name="Song I."/>
            <person name="Kim S."/>
            <person name="Choi T."/>
            <person name="Kim D."/>
            <person name="Ryu S."/>
            <person name="Kim W."/>
        </authorList>
    </citation>
    <scope>NUCLEOTIDE SEQUENCE [LARGE SCALE GENOMIC DNA]</scope>
    <source>
        <tissue evidence="1">Muscle</tissue>
    </source>
</reference>